<dbReference type="InterPro" id="IPR041682">
    <property type="entry name" value="AAA_14"/>
</dbReference>
<accession>A0A9E7TJV5</accession>
<dbReference type="PANTHER" id="PTHR33295">
    <property type="entry name" value="ATPASE"/>
    <property type="match status" value="1"/>
</dbReference>
<dbReference type="Proteomes" id="UP001060368">
    <property type="component" value="Chromosome"/>
</dbReference>
<proteinExistence type="predicted"/>
<name>A0A9E7TJV5_9EURY</name>
<sequence>MCEIYKINPEISHIFLDEIQQKKGFENWIRMLYDTKKFRQIFLSGSSASLLSQETGRVLSGRHITSEVFPLSFPEYRELPLG</sequence>
<evidence type="ECO:0000259" key="1">
    <source>
        <dbReference type="Pfam" id="PF13173"/>
    </source>
</evidence>
<dbReference type="AlphaFoldDB" id="A0A9E7TJV5"/>
<dbReference type="EMBL" id="CP096115">
    <property type="protein sequence ID" value="UUX92204.1"/>
    <property type="molecule type" value="Genomic_DNA"/>
</dbReference>
<organism evidence="2 3">
    <name type="scientific">Methanoplanus endosymbiosus</name>
    <dbReference type="NCBI Taxonomy" id="33865"/>
    <lineage>
        <taxon>Archaea</taxon>
        <taxon>Methanobacteriati</taxon>
        <taxon>Methanobacteriota</taxon>
        <taxon>Stenosarchaea group</taxon>
        <taxon>Methanomicrobia</taxon>
        <taxon>Methanomicrobiales</taxon>
        <taxon>Methanomicrobiaceae</taxon>
        <taxon>Methanoplanus</taxon>
    </lineage>
</organism>
<evidence type="ECO:0000313" key="3">
    <source>
        <dbReference type="Proteomes" id="UP001060368"/>
    </source>
</evidence>
<dbReference type="RefSeq" id="WP_257742355.1">
    <property type="nucleotide sequence ID" value="NZ_CP096115.1"/>
</dbReference>
<dbReference type="KEGG" id="mend:L6E24_12725"/>
<dbReference type="GeneID" id="74308581"/>
<reference evidence="2" key="1">
    <citation type="submission" date="2022-04" db="EMBL/GenBank/DDBJ databases">
        <title>Complete genome of Methanoplanus endosymbiosus DSM 3599.</title>
        <authorList>
            <person name="Chen S.-C."/>
            <person name="You Y.-T."/>
            <person name="Zhou Y.-Z."/>
            <person name="Lai M.-C."/>
        </authorList>
    </citation>
    <scope>NUCLEOTIDE SEQUENCE</scope>
    <source>
        <strain evidence="2">DSM 3599</strain>
    </source>
</reference>
<evidence type="ECO:0000313" key="2">
    <source>
        <dbReference type="EMBL" id="UUX92204.1"/>
    </source>
</evidence>
<dbReference type="PANTHER" id="PTHR33295:SF8">
    <property type="entry name" value="AAA+ ATPASE DOMAIN-CONTAINING PROTEIN"/>
    <property type="match status" value="1"/>
</dbReference>
<feature type="domain" description="AAA" evidence="1">
    <location>
        <begin position="8"/>
        <end position="76"/>
    </location>
</feature>
<gene>
    <name evidence="2" type="ORF">L6E24_12725</name>
</gene>
<dbReference type="InterPro" id="IPR027417">
    <property type="entry name" value="P-loop_NTPase"/>
</dbReference>
<dbReference type="Pfam" id="PF13173">
    <property type="entry name" value="AAA_14"/>
    <property type="match status" value="1"/>
</dbReference>
<dbReference type="SUPFAM" id="SSF52540">
    <property type="entry name" value="P-loop containing nucleoside triphosphate hydrolases"/>
    <property type="match status" value="1"/>
</dbReference>
<protein>
    <submittedName>
        <fullName evidence="2">AAA family ATPase</fullName>
    </submittedName>
</protein>
<keyword evidence="3" id="KW-1185">Reference proteome</keyword>